<evidence type="ECO:0000256" key="1">
    <source>
        <dbReference type="SAM" id="MobiDB-lite"/>
    </source>
</evidence>
<dbReference type="KEGG" id="pbn:PADG_12485"/>
<dbReference type="VEuPathDB" id="FungiDB:PADG_12485"/>
<proteinExistence type="predicted"/>
<feature type="compositionally biased region" description="Polar residues" evidence="1">
    <location>
        <begin position="122"/>
        <end position="136"/>
    </location>
</feature>
<organism evidence="2 3">
    <name type="scientific">Paracoccidioides brasiliensis (strain Pb18)</name>
    <dbReference type="NCBI Taxonomy" id="502780"/>
    <lineage>
        <taxon>Eukaryota</taxon>
        <taxon>Fungi</taxon>
        <taxon>Dikarya</taxon>
        <taxon>Ascomycota</taxon>
        <taxon>Pezizomycotina</taxon>
        <taxon>Eurotiomycetes</taxon>
        <taxon>Eurotiomycetidae</taxon>
        <taxon>Onygenales</taxon>
        <taxon>Ajellomycetaceae</taxon>
        <taxon>Paracoccidioides</taxon>
    </lineage>
</organism>
<accession>A0A0A0HTV2</accession>
<dbReference type="Proteomes" id="UP000001628">
    <property type="component" value="Unassembled WGS sequence"/>
</dbReference>
<evidence type="ECO:0000313" key="3">
    <source>
        <dbReference type="Proteomes" id="UP000001628"/>
    </source>
</evidence>
<gene>
    <name evidence="2" type="ORF">PADG_12485</name>
</gene>
<dbReference type="RefSeq" id="XP_010763862.1">
    <property type="nucleotide sequence ID" value="XM_010765560.1"/>
</dbReference>
<evidence type="ECO:0000313" key="2">
    <source>
        <dbReference type="EMBL" id="KGM91431.1"/>
    </source>
</evidence>
<name>A0A0A0HTV2_PARBD</name>
<dbReference type="AlphaFoldDB" id="A0A0A0HTV2"/>
<protein>
    <submittedName>
        <fullName evidence="2">Uncharacterized protein</fullName>
    </submittedName>
</protein>
<dbReference type="EMBL" id="KN275975">
    <property type="protein sequence ID" value="KGM91431.1"/>
    <property type="molecule type" value="Genomic_DNA"/>
</dbReference>
<dbReference type="GeneID" id="22588382"/>
<sequence>MWESGIIIKFALNHGLKPDSQVLSELHMHFENWDINEVTAAAVNEQSECIHKIIYLQLRKLVHDHIRSQQVSILQESEKSTGALNWLTEQLQEHEMNFDNVIEMKIYDENSENSEDIKSDISAENSENLKSDVSQM</sequence>
<feature type="region of interest" description="Disordered" evidence="1">
    <location>
        <begin position="113"/>
        <end position="136"/>
    </location>
</feature>
<reference evidence="2 3" key="1">
    <citation type="journal article" date="2011" name="PLoS Genet.">
        <title>Comparative genomic analysis of human fungal pathogens causing paracoccidioidomycosis.</title>
        <authorList>
            <person name="Desjardins C.A."/>
            <person name="Champion M.D."/>
            <person name="Holder J.W."/>
            <person name="Muszewska A."/>
            <person name="Goldberg J."/>
            <person name="Bailao A.M."/>
            <person name="Brigido M.M."/>
            <person name="Ferreira M.E."/>
            <person name="Garcia A.M."/>
            <person name="Grynberg M."/>
            <person name="Gujja S."/>
            <person name="Heiman D.I."/>
            <person name="Henn M.R."/>
            <person name="Kodira C.D."/>
            <person name="Leon-Narvaez H."/>
            <person name="Longo L.V."/>
            <person name="Ma L.J."/>
            <person name="Malavazi I."/>
            <person name="Matsuo A.L."/>
            <person name="Morais F.V."/>
            <person name="Pereira M."/>
            <person name="Rodriguez-Brito S."/>
            <person name="Sakthikumar S."/>
            <person name="Salem-Izacc S.M."/>
            <person name="Sykes S.M."/>
            <person name="Teixeira M.M."/>
            <person name="Vallejo M.C."/>
            <person name="Walter M.E."/>
            <person name="Yandava C."/>
            <person name="Young S."/>
            <person name="Zeng Q."/>
            <person name="Zucker J."/>
            <person name="Felipe M.S."/>
            <person name="Goldman G.H."/>
            <person name="Haas B.J."/>
            <person name="McEwen J.G."/>
            <person name="Nino-Vega G."/>
            <person name="Puccia R."/>
            <person name="San-Blas G."/>
            <person name="Soares C.M."/>
            <person name="Birren B.W."/>
            <person name="Cuomo C.A."/>
        </authorList>
    </citation>
    <scope>NUCLEOTIDE SEQUENCE [LARGE SCALE GENOMIC DNA]</scope>
    <source>
        <strain evidence="2 3">Pb18</strain>
    </source>
</reference>
<dbReference type="InParanoid" id="A0A0A0HTV2"/>
<keyword evidence="3" id="KW-1185">Reference proteome</keyword>
<dbReference type="HOGENOM" id="CLU_1876078_0_0_1"/>